<sequence>MPTAAVRHVIHLELTLADHDPAIVREVAIDQDLTLADLARVIPALFRGPLCERHVFASSPGSLRWSPLRRRWGDRRTLIDLRDPTLVDEATARIRSVLRSGEPLVFAHTCDPEFAVHIAPGRDDVVPAEHPAVRILRGERAAPLTCSRSPFHHEVLLAVLDDAEHPCSPALRASLAAAVGPWAAYDPEQFEPAAAQDAIASVMDEERMPSYAGPLEMLVASLPHDARAGLRTHIASAGLELPAVVTADEAAHLLRELTWVLTAATGPGVPLADGGIYSATADEGAERLDTDPRHVAALFQAARSLRFMYVRSGRIITKKAVCKALGDPSTLWNLLADAVLRAPICRDHHAQSLVLLAIADGSAADPAIGFSRAADAFAIIDDAHSRGWVGHFDDEWDGCDHRCDCPRIGGATWHDVVDAAIEHAARAATSDGSMTLAERNVDHRELAGPLGWRSERRMTTAAPSSADLETASGRNEPVFLREASDLIQLLSIFGLARDVNGAWSVPPTLRQLARTALQGRRQERRASRATHHFF</sequence>
<comment type="caution">
    <text evidence="2">The sequence shown here is derived from an EMBL/GenBank/DDBJ whole genome shotgun (WGS) entry which is preliminary data.</text>
</comment>
<protein>
    <recommendedName>
        <fullName evidence="1">Plasmid pRiA4b Orf3-like domain-containing protein</fullName>
    </recommendedName>
</protein>
<reference evidence="2 3" key="1">
    <citation type="submission" date="2020-08" db="EMBL/GenBank/DDBJ databases">
        <title>Sequencing the genomes of 1000 actinobacteria strains.</title>
        <authorList>
            <person name="Klenk H.-P."/>
        </authorList>
    </citation>
    <scope>NUCLEOTIDE SEQUENCE [LARGE SCALE GENOMIC DNA]</scope>
    <source>
        <strain evidence="2 3">DSM 12511</strain>
    </source>
</reference>
<name>A0A7X0KW07_9MICO</name>
<accession>A0A7X0KW07</accession>
<evidence type="ECO:0000313" key="3">
    <source>
        <dbReference type="Proteomes" id="UP000537775"/>
    </source>
</evidence>
<dbReference type="EMBL" id="JACHML010000001">
    <property type="protein sequence ID" value="MBB6392733.1"/>
    <property type="molecule type" value="Genomic_DNA"/>
</dbReference>
<dbReference type="Proteomes" id="UP000537775">
    <property type="component" value="Unassembled WGS sequence"/>
</dbReference>
<dbReference type="Gene3D" id="3.10.290.30">
    <property type="entry name" value="MM3350-like"/>
    <property type="match status" value="1"/>
</dbReference>
<keyword evidence="3" id="KW-1185">Reference proteome</keyword>
<dbReference type="InterPro" id="IPR012912">
    <property type="entry name" value="Plasmid_pRiA4b_Orf3-like"/>
</dbReference>
<proteinExistence type="predicted"/>
<organism evidence="2 3">
    <name type="scientific">Microbacterium thalassium</name>
    <dbReference type="NCBI Taxonomy" id="362649"/>
    <lineage>
        <taxon>Bacteria</taxon>
        <taxon>Bacillati</taxon>
        <taxon>Actinomycetota</taxon>
        <taxon>Actinomycetes</taxon>
        <taxon>Micrococcales</taxon>
        <taxon>Microbacteriaceae</taxon>
        <taxon>Microbacterium</taxon>
    </lineage>
</organism>
<gene>
    <name evidence="2" type="ORF">HD594_003046</name>
</gene>
<dbReference type="AlphaFoldDB" id="A0A7X0KW07"/>
<dbReference type="RefSeq" id="WP_184751771.1">
    <property type="nucleotide sequence ID" value="NZ_BAAAJR010000001.1"/>
</dbReference>
<evidence type="ECO:0000313" key="2">
    <source>
        <dbReference type="EMBL" id="MBB6392733.1"/>
    </source>
</evidence>
<feature type="domain" description="Plasmid pRiA4b Orf3-like" evidence="1">
    <location>
        <begin position="9"/>
        <end position="192"/>
    </location>
</feature>
<dbReference type="SUPFAM" id="SSF159941">
    <property type="entry name" value="MM3350-like"/>
    <property type="match status" value="1"/>
</dbReference>
<evidence type="ECO:0000259" key="1">
    <source>
        <dbReference type="Pfam" id="PF07929"/>
    </source>
</evidence>
<dbReference type="Pfam" id="PF07929">
    <property type="entry name" value="PRiA4_ORF3"/>
    <property type="match status" value="1"/>
</dbReference>
<dbReference type="InterPro" id="IPR024047">
    <property type="entry name" value="MM3350-like_sf"/>
</dbReference>